<dbReference type="PANTHER" id="PTHR48081:SF33">
    <property type="entry name" value="KYNURENINE FORMAMIDASE"/>
    <property type="match status" value="1"/>
</dbReference>
<dbReference type="EMBL" id="BMGI01000001">
    <property type="protein sequence ID" value="GGD26352.1"/>
    <property type="molecule type" value="Genomic_DNA"/>
</dbReference>
<dbReference type="RefSeq" id="WP_188526346.1">
    <property type="nucleotide sequence ID" value="NZ_BMGI01000001.1"/>
</dbReference>
<dbReference type="InterPro" id="IPR029058">
    <property type="entry name" value="AB_hydrolase_fold"/>
</dbReference>
<evidence type="ECO:0000256" key="1">
    <source>
        <dbReference type="ARBA" id="ARBA00022801"/>
    </source>
</evidence>
<dbReference type="Pfam" id="PF12697">
    <property type="entry name" value="Abhydrolase_6"/>
    <property type="match status" value="1"/>
</dbReference>
<dbReference type="Gene3D" id="3.40.50.1820">
    <property type="entry name" value="alpha/beta hydrolase"/>
    <property type="match status" value="1"/>
</dbReference>
<evidence type="ECO:0000313" key="4">
    <source>
        <dbReference type="Proteomes" id="UP000617355"/>
    </source>
</evidence>
<keyword evidence="1" id="KW-0378">Hydrolase</keyword>
<comment type="caution">
    <text evidence="3">The sequence shown here is derived from an EMBL/GenBank/DDBJ whole genome shotgun (WGS) entry which is preliminary data.</text>
</comment>
<reference evidence="4" key="1">
    <citation type="journal article" date="2019" name="Int. J. Syst. Evol. Microbiol.">
        <title>The Global Catalogue of Microorganisms (GCM) 10K type strain sequencing project: providing services to taxonomists for standard genome sequencing and annotation.</title>
        <authorList>
            <consortium name="The Broad Institute Genomics Platform"/>
            <consortium name="The Broad Institute Genome Sequencing Center for Infectious Disease"/>
            <person name="Wu L."/>
            <person name="Ma J."/>
        </authorList>
    </citation>
    <scope>NUCLEOTIDE SEQUENCE [LARGE SCALE GENOMIC DNA]</scope>
    <source>
        <strain evidence="4">CGMCC 1.12922</strain>
    </source>
</reference>
<organism evidence="3 4">
    <name type="scientific">Sinisalibacter lacisalsi</name>
    <dbReference type="NCBI Taxonomy" id="1526570"/>
    <lineage>
        <taxon>Bacteria</taxon>
        <taxon>Pseudomonadati</taxon>
        <taxon>Pseudomonadota</taxon>
        <taxon>Alphaproteobacteria</taxon>
        <taxon>Rhodobacterales</taxon>
        <taxon>Roseobacteraceae</taxon>
        <taxon>Sinisalibacter</taxon>
    </lineage>
</organism>
<keyword evidence="4" id="KW-1185">Reference proteome</keyword>
<gene>
    <name evidence="3" type="ORF">GCM10011358_08460</name>
</gene>
<name>A0ABQ1QFV7_9RHOB</name>
<dbReference type="InterPro" id="IPR050300">
    <property type="entry name" value="GDXG_lipolytic_enzyme"/>
</dbReference>
<accession>A0ABQ1QFV7</accession>
<proteinExistence type="predicted"/>
<evidence type="ECO:0000259" key="2">
    <source>
        <dbReference type="Pfam" id="PF12697"/>
    </source>
</evidence>
<dbReference type="PANTHER" id="PTHR48081">
    <property type="entry name" value="AB HYDROLASE SUPERFAMILY PROTEIN C4A8.06C"/>
    <property type="match status" value="1"/>
</dbReference>
<dbReference type="InterPro" id="IPR000073">
    <property type="entry name" value="AB_hydrolase_1"/>
</dbReference>
<dbReference type="SUPFAM" id="SSF53474">
    <property type="entry name" value="alpha/beta-Hydrolases"/>
    <property type="match status" value="1"/>
</dbReference>
<sequence length="265" mass="28789">MDYDLAYANADFIPNAMAYPPRWAREAEEWRAARKDRARLGLSYGDGARNALDLFLPDGEARGLVVFVHGGYWLKFARGDWSGFAAGPVKRGWAVAMPSYTLAPGAHIREITGEIAVAVTRAAAEVAGPIALTGHSAGGHLVARMNCADVALPDDLAARIARIVPISPVGDLRPLMRTRMNADLRLDAAEAEAESPTLCTERRGIDTRVWVGAEERPAFLDQADWLTEAWPEARLRIAPGRHHFDVIDALKDADSAVVADLVGRD</sequence>
<feature type="domain" description="AB hydrolase-1" evidence="2">
    <location>
        <begin position="65"/>
        <end position="257"/>
    </location>
</feature>
<dbReference type="Proteomes" id="UP000617355">
    <property type="component" value="Unassembled WGS sequence"/>
</dbReference>
<protein>
    <submittedName>
        <fullName evidence="3">Esterase</fullName>
    </submittedName>
</protein>
<evidence type="ECO:0000313" key="3">
    <source>
        <dbReference type="EMBL" id="GGD26352.1"/>
    </source>
</evidence>